<keyword evidence="1" id="KW-0812">Transmembrane</keyword>
<dbReference type="EMBL" id="DSPX01000250">
    <property type="protein sequence ID" value="HGG03595.1"/>
    <property type="molecule type" value="Genomic_DNA"/>
</dbReference>
<feature type="domain" description="DUF218" evidence="2">
    <location>
        <begin position="172"/>
        <end position="326"/>
    </location>
</feature>
<protein>
    <submittedName>
        <fullName evidence="3">YdcF family protein</fullName>
    </submittedName>
</protein>
<gene>
    <name evidence="3" type="ORF">ENR15_23895</name>
</gene>
<keyword evidence="1" id="KW-1133">Transmembrane helix</keyword>
<accession>A0A7C3VWJ1</accession>
<dbReference type="InterPro" id="IPR003848">
    <property type="entry name" value="DUF218"/>
</dbReference>
<comment type="caution">
    <text evidence="3">The sequence shown here is derived from an EMBL/GenBank/DDBJ whole genome shotgun (WGS) entry which is preliminary data.</text>
</comment>
<evidence type="ECO:0000259" key="2">
    <source>
        <dbReference type="Pfam" id="PF02698"/>
    </source>
</evidence>
<feature type="transmembrane region" description="Helical" evidence="1">
    <location>
        <begin position="6"/>
        <end position="23"/>
    </location>
</feature>
<name>A0A7C3VWJ1_9CYAN</name>
<feature type="transmembrane region" description="Helical" evidence="1">
    <location>
        <begin position="98"/>
        <end position="121"/>
    </location>
</feature>
<proteinExistence type="predicted"/>
<evidence type="ECO:0000256" key="1">
    <source>
        <dbReference type="SAM" id="Phobius"/>
    </source>
</evidence>
<sequence>MFELVLVVLLWTAIALFTWWVLGQLIPKIYLTRLGIGLVLTLMVLRFLFPWDVGVANWWQILSLPLKPLGLIFVLMLPAATGFKFARDKDAKLVILKLNVGAVDLLRVALVVLLVTANPWISQQLERSLIRSNLSVRQTCPVLANVPPVDAIVLETETLTRSGQPYRPTRQIERSRDRILAAVREYNRQVSLGNSPIVIVFDRAEAIDPRTNEGTLLRDELVRSGIPADNIEIRYEVGTVRQSAAAVQNSFQRRGLTNRRVLVVADDIDSPRAKLAFEKFQFAATPSSPNLNAKLCQNPTQEPIEITDIMPTAEAMQRTTKVIDEFFTLSYYLMRDWVTTCDACD</sequence>
<feature type="transmembrane region" description="Helical" evidence="1">
    <location>
        <begin position="30"/>
        <end position="49"/>
    </location>
</feature>
<evidence type="ECO:0000313" key="3">
    <source>
        <dbReference type="EMBL" id="HGG03595.1"/>
    </source>
</evidence>
<dbReference type="Pfam" id="PF02698">
    <property type="entry name" value="DUF218"/>
    <property type="match status" value="1"/>
</dbReference>
<feature type="transmembrane region" description="Helical" evidence="1">
    <location>
        <begin position="69"/>
        <end position="86"/>
    </location>
</feature>
<dbReference type="AlphaFoldDB" id="A0A7C3VWJ1"/>
<reference evidence="3" key="1">
    <citation type="journal article" date="2020" name="mSystems">
        <title>Genome- and Community-Level Interaction Insights into Carbon Utilization and Element Cycling Functions of Hydrothermarchaeota in Hydrothermal Sediment.</title>
        <authorList>
            <person name="Zhou Z."/>
            <person name="Liu Y."/>
            <person name="Xu W."/>
            <person name="Pan J."/>
            <person name="Luo Z.H."/>
            <person name="Li M."/>
        </authorList>
    </citation>
    <scope>NUCLEOTIDE SEQUENCE [LARGE SCALE GENOMIC DNA]</scope>
    <source>
        <strain evidence="3">SpSt-374</strain>
    </source>
</reference>
<keyword evidence="1" id="KW-0472">Membrane</keyword>
<organism evidence="3">
    <name type="scientific">Planktothricoides sp. SpSt-374</name>
    <dbReference type="NCBI Taxonomy" id="2282167"/>
    <lineage>
        <taxon>Bacteria</taxon>
        <taxon>Bacillati</taxon>
        <taxon>Cyanobacteriota</taxon>
        <taxon>Cyanophyceae</taxon>
        <taxon>Oscillatoriophycideae</taxon>
        <taxon>Oscillatoriales</taxon>
        <taxon>Oscillatoriaceae</taxon>
        <taxon>Planktothricoides</taxon>
    </lineage>
</organism>